<keyword evidence="4" id="KW-0520">NAD</keyword>
<evidence type="ECO:0000313" key="9">
    <source>
        <dbReference type="EMBL" id="KAJ4836532.1"/>
    </source>
</evidence>
<dbReference type="PANTHER" id="PTHR11017">
    <property type="entry name" value="LEUCINE-RICH REPEAT-CONTAINING PROTEIN"/>
    <property type="match status" value="1"/>
</dbReference>
<dbReference type="InterPro" id="IPR055414">
    <property type="entry name" value="LRR_R13L4/SHOC2-like"/>
</dbReference>
<accession>A0A9Q0FS31</accession>
<dbReference type="InterPro" id="IPR002182">
    <property type="entry name" value="NB-ARC"/>
</dbReference>
<dbReference type="InterPro" id="IPR027417">
    <property type="entry name" value="P-loop_NTPase"/>
</dbReference>
<name>A0A9Q0FS31_9ROSI</name>
<dbReference type="Pfam" id="PF20160">
    <property type="entry name" value="C-JID"/>
    <property type="match status" value="1"/>
</dbReference>
<dbReference type="GO" id="GO:0043531">
    <property type="term" value="F:ADP binding"/>
    <property type="evidence" value="ECO:0007669"/>
    <property type="project" value="InterPro"/>
</dbReference>
<dbReference type="Gene3D" id="3.40.50.300">
    <property type="entry name" value="P-loop containing nucleotide triphosphate hydrolases"/>
    <property type="match status" value="1"/>
</dbReference>
<dbReference type="PRINTS" id="PR00364">
    <property type="entry name" value="DISEASERSIST"/>
</dbReference>
<dbReference type="AlphaFoldDB" id="A0A9Q0FS31"/>
<dbReference type="InterPro" id="IPR044974">
    <property type="entry name" value="Disease_R_plants"/>
</dbReference>
<evidence type="ECO:0000259" key="6">
    <source>
        <dbReference type="Pfam" id="PF00931"/>
    </source>
</evidence>
<dbReference type="InterPro" id="IPR045344">
    <property type="entry name" value="C-JID"/>
</dbReference>
<keyword evidence="3" id="KW-0677">Repeat</keyword>
<reference evidence="9" key="2">
    <citation type="journal article" date="2023" name="Plants (Basel)">
        <title>Annotation of the Turnera subulata (Passifloraceae) Draft Genome Reveals the S-Locus Evolved after the Divergence of Turneroideae from Passifloroideae in a Stepwise Manner.</title>
        <authorList>
            <person name="Henning P.M."/>
            <person name="Roalson E.H."/>
            <person name="Mir W."/>
            <person name="McCubbin A.G."/>
            <person name="Shore J.S."/>
        </authorList>
    </citation>
    <scope>NUCLEOTIDE SEQUENCE</scope>
    <source>
        <strain evidence="9">F60SS</strain>
    </source>
</reference>
<evidence type="ECO:0000259" key="8">
    <source>
        <dbReference type="Pfam" id="PF23598"/>
    </source>
</evidence>
<gene>
    <name evidence="9" type="ORF">Tsubulata_045218</name>
</gene>
<organism evidence="9 10">
    <name type="scientific">Turnera subulata</name>
    <dbReference type="NCBI Taxonomy" id="218843"/>
    <lineage>
        <taxon>Eukaryota</taxon>
        <taxon>Viridiplantae</taxon>
        <taxon>Streptophyta</taxon>
        <taxon>Embryophyta</taxon>
        <taxon>Tracheophyta</taxon>
        <taxon>Spermatophyta</taxon>
        <taxon>Magnoliopsida</taxon>
        <taxon>eudicotyledons</taxon>
        <taxon>Gunneridae</taxon>
        <taxon>Pentapetalae</taxon>
        <taxon>rosids</taxon>
        <taxon>fabids</taxon>
        <taxon>Malpighiales</taxon>
        <taxon>Passifloraceae</taxon>
        <taxon>Turnera</taxon>
    </lineage>
</organism>
<feature type="domain" description="C-JID" evidence="7">
    <location>
        <begin position="505"/>
        <end position="648"/>
    </location>
</feature>
<evidence type="ECO:0000256" key="1">
    <source>
        <dbReference type="ARBA" id="ARBA00011982"/>
    </source>
</evidence>
<dbReference type="GO" id="GO:0061809">
    <property type="term" value="F:NAD+ nucleosidase activity, cyclic ADP-ribose generating"/>
    <property type="evidence" value="ECO:0007669"/>
    <property type="project" value="UniProtKB-EC"/>
</dbReference>
<protein>
    <recommendedName>
        <fullName evidence="1">ADP-ribosyl cyclase/cyclic ADP-ribose hydrolase</fullName>
        <ecNumber evidence="1">3.2.2.6</ecNumber>
    </recommendedName>
</protein>
<comment type="caution">
    <text evidence="9">The sequence shown here is derived from an EMBL/GenBank/DDBJ whole genome shotgun (WGS) entry which is preliminary data.</text>
</comment>
<dbReference type="EC" id="3.2.2.6" evidence="1"/>
<dbReference type="GO" id="GO:0051707">
    <property type="term" value="P:response to other organism"/>
    <property type="evidence" value="ECO:0007669"/>
    <property type="project" value="UniProtKB-ARBA"/>
</dbReference>
<comment type="catalytic activity">
    <reaction evidence="5">
        <text>NAD(+) + H2O = ADP-D-ribose + nicotinamide + H(+)</text>
        <dbReference type="Rhea" id="RHEA:16301"/>
        <dbReference type="ChEBI" id="CHEBI:15377"/>
        <dbReference type="ChEBI" id="CHEBI:15378"/>
        <dbReference type="ChEBI" id="CHEBI:17154"/>
        <dbReference type="ChEBI" id="CHEBI:57540"/>
        <dbReference type="ChEBI" id="CHEBI:57967"/>
        <dbReference type="EC" id="3.2.2.6"/>
    </reaction>
    <physiologicalReaction direction="left-to-right" evidence="5">
        <dbReference type="Rhea" id="RHEA:16302"/>
    </physiologicalReaction>
</comment>
<evidence type="ECO:0000259" key="7">
    <source>
        <dbReference type="Pfam" id="PF20160"/>
    </source>
</evidence>
<dbReference type="GO" id="GO:0006952">
    <property type="term" value="P:defense response"/>
    <property type="evidence" value="ECO:0007669"/>
    <property type="project" value="UniProtKB-KW"/>
</dbReference>
<dbReference type="Gene3D" id="3.80.10.10">
    <property type="entry name" value="Ribonuclease Inhibitor"/>
    <property type="match status" value="2"/>
</dbReference>
<dbReference type="Pfam" id="PF00560">
    <property type="entry name" value="LRR_1"/>
    <property type="match status" value="1"/>
</dbReference>
<sequence>MLSVAAHPVGLNSRANHVISLVADESVDVGMVGIYGMGGIGKTTIAKEVYNSIFRNFDGCCFLENGTKAVEGIILNNPGLRQLFSAKTFKKMKRLRLLQLNYVRLTGSCEYISSKLRWICWRKFPYDSIPSDLNLENLVALEMRYGNMEQFFEEENVRLLRYKSISVAYQFRKVYTYVILILQYLLQSLKKLKFINLNHSHQLKRTPNFEGFTSLEELMLKDCICLEEIDESIGLATSLRILNLQDCKNLKHLPGSICGLRSLLKLNISGCNKLEDLPEELGNLQSLVTLTADETPISTLPETISSLENLQHLSLRGCHSVFSLEKNTPIINFLPSSLKELDLRYCNIVDSMIPDDLRGLPLLQNFKLCGNNFTSLPASVCGLPMLYSLWLNECKRLRSIPQLPSSVNQLQADNCPSLVSIDLTNVHGASAFQFSGCRSLHEIKGFFNFESLRPEVVGALLKNGLSAQELIANSSETLMIDNLTATYRSSSLQALCERGTYSIFLPGNEIPIWFGHQSEGDTVSFHVPPLDHEEGSKIVGIVTCCIYSWRRPSQSCYFFPDVTIINKTKMFHWVYTPYVTFLSKDVEQDIMWVCYWSFDHLEPGVDEVDMNWRFKNELEQGDLLEFSVDMGFGIVPKRCGVHLLYHQEDLAVIRGSSTHRRRFLRSIPRWLTMENPQEITPEMWKNSSGNEEFSLWSKRREQRVNKTPDYDRTYKTGFPY</sequence>
<keyword evidence="10" id="KW-1185">Reference proteome</keyword>
<dbReference type="InterPro" id="IPR001611">
    <property type="entry name" value="Leu-rich_rpt"/>
</dbReference>
<dbReference type="InterPro" id="IPR032675">
    <property type="entry name" value="LRR_dom_sf"/>
</dbReference>
<keyword evidence="2" id="KW-0433">Leucine-rich repeat</keyword>
<evidence type="ECO:0000256" key="4">
    <source>
        <dbReference type="ARBA" id="ARBA00023027"/>
    </source>
</evidence>
<evidence type="ECO:0000313" key="10">
    <source>
        <dbReference type="Proteomes" id="UP001141552"/>
    </source>
</evidence>
<dbReference type="EMBL" id="JAKUCV010004088">
    <property type="protein sequence ID" value="KAJ4836532.1"/>
    <property type="molecule type" value="Genomic_DNA"/>
</dbReference>
<dbReference type="Pfam" id="PF00931">
    <property type="entry name" value="NB-ARC"/>
    <property type="match status" value="1"/>
</dbReference>
<dbReference type="OrthoDB" id="837812at2759"/>
<reference evidence="9" key="1">
    <citation type="submission" date="2022-02" db="EMBL/GenBank/DDBJ databases">
        <authorList>
            <person name="Henning P.M."/>
            <person name="McCubbin A.G."/>
            <person name="Shore J.S."/>
        </authorList>
    </citation>
    <scope>NUCLEOTIDE SEQUENCE</scope>
    <source>
        <strain evidence="9">F60SS</strain>
        <tissue evidence="9">Leaves</tissue>
    </source>
</reference>
<feature type="domain" description="NB-ARC" evidence="6">
    <location>
        <begin position="25"/>
        <end position="72"/>
    </location>
</feature>
<evidence type="ECO:0000256" key="2">
    <source>
        <dbReference type="ARBA" id="ARBA00022614"/>
    </source>
</evidence>
<proteinExistence type="predicted"/>
<dbReference type="PANTHER" id="PTHR11017:SF271">
    <property type="entry name" value="DISEASE RESISTANCE PROTEIN (TIR-NBS-LRR CLASS) FAMILY"/>
    <property type="match status" value="1"/>
</dbReference>
<feature type="domain" description="Disease resistance R13L4/SHOC-2-like LRR" evidence="8">
    <location>
        <begin position="202"/>
        <end position="318"/>
    </location>
</feature>
<dbReference type="Pfam" id="PF23598">
    <property type="entry name" value="LRR_14"/>
    <property type="match status" value="1"/>
</dbReference>
<dbReference type="SUPFAM" id="SSF52058">
    <property type="entry name" value="L domain-like"/>
    <property type="match status" value="1"/>
</dbReference>
<evidence type="ECO:0000256" key="3">
    <source>
        <dbReference type="ARBA" id="ARBA00022737"/>
    </source>
</evidence>
<dbReference type="Proteomes" id="UP001141552">
    <property type="component" value="Unassembled WGS sequence"/>
</dbReference>
<evidence type="ECO:0000256" key="5">
    <source>
        <dbReference type="ARBA" id="ARBA00047304"/>
    </source>
</evidence>
<dbReference type="SUPFAM" id="SSF52540">
    <property type="entry name" value="P-loop containing nucleoside triphosphate hydrolases"/>
    <property type="match status" value="1"/>
</dbReference>